<name>A0A8C1FS17_CYPCA</name>
<evidence type="ECO:0000256" key="1">
    <source>
        <dbReference type="ARBA" id="ARBA00004123"/>
    </source>
</evidence>
<dbReference type="FunFam" id="1.20.58.240:FF:000001">
    <property type="entry name" value="O-GlcNAcase like"/>
    <property type="match status" value="1"/>
</dbReference>
<feature type="compositionally biased region" description="Basic and acidic residues" evidence="20">
    <location>
        <begin position="398"/>
        <end position="410"/>
    </location>
</feature>
<dbReference type="InterPro" id="IPR017853">
    <property type="entry name" value="GH"/>
</dbReference>
<evidence type="ECO:0000256" key="2">
    <source>
        <dbReference type="ARBA" id="ARBA00004496"/>
    </source>
</evidence>
<evidence type="ECO:0000313" key="22">
    <source>
        <dbReference type="Ensembl" id="ENSCCRP00000094279.2"/>
    </source>
</evidence>
<evidence type="ECO:0000256" key="3">
    <source>
        <dbReference type="ARBA" id="ARBA00022490"/>
    </source>
</evidence>
<comment type="catalytic activity">
    <reaction evidence="11">
        <text>3-O-(N-acetyl-beta-D-glucosaminyl)-L-threonyl-[protein] + H2O = L-threonyl-[protein] + N-acetyl-D-glucosamine</text>
        <dbReference type="Rhea" id="RHEA:48892"/>
        <dbReference type="Rhea" id="RHEA-COMP:11060"/>
        <dbReference type="Rhea" id="RHEA-COMP:12252"/>
        <dbReference type="ChEBI" id="CHEBI:15377"/>
        <dbReference type="ChEBI" id="CHEBI:30013"/>
        <dbReference type="ChEBI" id="CHEBI:90840"/>
        <dbReference type="ChEBI" id="CHEBI:506227"/>
        <dbReference type="EC" id="3.2.1.169"/>
    </reaction>
</comment>
<keyword evidence="5" id="KW-0378">Hydrolase</keyword>
<evidence type="ECO:0000256" key="19">
    <source>
        <dbReference type="ARBA" id="ARBA00079451"/>
    </source>
</evidence>
<comment type="subunit">
    <text evidence="14">Monomer. Interacts with CLOCK.</text>
</comment>
<comment type="function">
    <text evidence="12">Cleaves GlcNAc but not GalNAc from O-glycosylated proteins. Deglycosylates a large and diverse number of proteins, such as CRYAB, ELK1, GSDMD, LMNB1 and TAB1. Can use p-nitrophenyl-beta-GlcNAc and 4-methylumbelliferone-GlcNAc as substrates but not p-nitrophenyl-beta-GalNAc or p-nitrophenyl-alpha-GlcNAc (in vitro). Does not bind acetyl-CoA and does not have histone acetyltransferase activity.</text>
</comment>
<dbReference type="FunFam" id="3.40.630.30:FF:000023">
    <property type="entry name" value="protein O-GlcNAcase"/>
    <property type="match status" value="1"/>
</dbReference>
<evidence type="ECO:0000256" key="8">
    <source>
        <dbReference type="ARBA" id="ARBA00030512"/>
    </source>
</evidence>
<dbReference type="GO" id="GO:0006044">
    <property type="term" value="P:N-acetylglucosamine metabolic process"/>
    <property type="evidence" value="ECO:0007669"/>
    <property type="project" value="UniProtKB-ARBA"/>
</dbReference>
<dbReference type="GO" id="GO:0102571">
    <property type="term" value="F:[protein]-3-O-(N-acetyl-D-glucosaminyl)-L-serine/L-threonine O-N-acetyl-alpha-D-glucosaminase activity"/>
    <property type="evidence" value="ECO:0007669"/>
    <property type="project" value="UniProtKB-EC"/>
</dbReference>
<evidence type="ECO:0000256" key="20">
    <source>
        <dbReference type="SAM" id="MobiDB-lite"/>
    </source>
</evidence>
<dbReference type="Gene3D" id="1.20.58.240">
    <property type="entry name" value="STAT, domain 1"/>
    <property type="match status" value="1"/>
</dbReference>
<evidence type="ECO:0000256" key="18">
    <source>
        <dbReference type="ARBA" id="ARBA00076634"/>
    </source>
</evidence>
<evidence type="ECO:0000256" key="11">
    <source>
        <dbReference type="ARBA" id="ARBA00052136"/>
    </source>
</evidence>
<evidence type="ECO:0000256" key="15">
    <source>
        <dbReference type="ARBA" id="ARBA00066938"/>
    </source>
</evidence>
<comment type="catalytic activity">
    <reaction evidence="10">
        <text>3-O-(N-acetyl-beta-D-glucosaminyl)-L-seryl-[protein] + H2O = N-acetyl-D-glucosamine + L-seryl-[protein]</text>
        <dbReference type="Rhea" id="RHEA:48876"/>
        <dbReference type="Rhea" id="RHEA-COMP:9863"/>
        <dbReference type="Rhea" id="RHEA-COMP:12251"/>
        <dbReference type="ChEBI" id="CHEBI:15377"/>
        <dbReference type="ChEBI" id="CHEBI:29999"/>
        <dbReference type="ChEBI" id="CHEBI:90838"/>
        <dbReference type="ChEBI" id="CHEBI:506227"/>
        <dbReference type="EC" id="3.2.1.169"/>
    </reaction>
</comment>
<protein>
    <recommendedName>
        <fullName evidence="16">Protein O-GlcNAcase</fullName>
        <ecNumber evidence="15">3.2.1.169</ecNumber>
    </recommendedName>
    <alternativeName>
        <fullName evidence="8">Beta-N-acetylhexosaminidase</fullName>
    </alternativeName>
    <alternativeName>
        <fullName evidence="18">Beta-hexosaminidase</fullName>
    </alternativeName>
    <alternativeName>
        <fullName evidence="19">Meningioma-expressed antigen 5</fullName>
    </alternativeName>
    <alternativeName>
        <fullName evidence="17">N-acetyl-beta-D-glucosaminidase</fullName>
    </alternativeName>
    <alternativeName>
        <fullName evidence="9">N-acetyl-beta-glucosaminidase</fullName>
    </alternativeName>
</protein>
<dbReference type="SUPFAM" id="SSF51445">
    <property type="entry name" value="(Trans)glycosidases"/>
    <property type="match status" value="1"/>
</dbReference>
<evidence type="ECO:0000256" key="13">
    <source>
        <dbReference type="ARBA" id="ARBA00061635"/>
    </source>
</evidence>
<dbReference type="GeneTree" id="ENSGT00390000007726"/>
<dbReference type="AlphaFoldDB" id="A0A8C1FS17"/>
<organism evidence="22 23">
    <name type="scientific">Cyprinus carpio carpio</name>
    <dbReference type="NCBI Taxonomy" id="630221"/>
    <lineage>
        <taxon>Eukaryota</taxon>
        <taxon>Metazoa</taxon>
        <taxon>Chordata</taxon>
        <taxon>Craniata</taxon>
        <taxon>Vertebrata</taxon>
        <taxon>Euteleostomi</taxon>
        <taxon>Actinopterygii</taxon>
        <taxon>Neopterygii</taxon>
        <taxon>Teleostei</taxon>
        <taxon>Ostariophysi</taxon>
        <taxon>Cypriniformes</taxon>
        <taxon>Cyprinidae</taxon>
        <taxon>Cyprininae</taxon>
        <taxon>Cyprinus</taxon>
    </lineage>
</organism>
<evidence type="ECO:0000259" key="21">
    <source>
        <dbReference type="PROSITE" id="PS52009"/>
    </source>
</evidence>
<reference evidence="22" key="1">
    <citation type="submission" date="2025-08" db="UniProtKB">
        <authorList>
            <consortium name="Ensembl"/>
        </authorList>
    </citation>
    <scope>IDENTIFICATION</scope>
</reference>
<dbReference type="Gene3D" id="3.20.20.80">
    <property type="entry name" value="Glycosidases"/>
    <property type="match status" value="1"/>
</dbReference>
<comment type="subcellular location">
    <subcellularLocation>
        <location evidence="2">Cytoplasm</location>
    </subcellularLocation>
    <subcellularLocation>
        <location evidence="1">Nucleus</location>
    </subcellularLocation>
</comment>
<dbReference type="Pfam" id="PF07555">
    <property type="entry name" value="NAGidase"/>
    <property type="match status" value="1"/>
</dbReference>
<evidence type="ECO:0000256" key="5">
    <source>
        <dbReference type="ARBA" id="ARBA00022801"/>
    </source>
</evidence>
<dbReference type="GO" id="GO:0009100">
    <property type="term" value="P:glycoprotein metabolic process"/>
    <property type="evidence" value="ECO:0007669"/>
    <property type="project" value="TreeGrafter"/>
</dbReference>
<dbReference type="GO" id="GO:0005634">
    <property type="term" value="C:nucleus"/>
    <property type="evidence" value="ECO:0007669"/>
    <property type="project" value="UniProtKB-SubCell"/>
</dbReference>
<dbReference type="FunFam" id="3.20.20.80:FF:000009">
    <property type="entry name" value="O-GlcNAcase BT_4395"/>
    <property type="match status" value="1"/>
</dbReference>
<evidence type="ECO:0000256" key="7">
    <source>
        <dbReference type="ARBA" id="ARBA00023295"/>
    </source>
</evidence>
<reference evidence="22" key="2">
    <citation type="submission" date="2025-09" db="UniProtKB">
        <authorList>
            <consortium name="Ensembl"/>
        </authorList>
    </citation>
    <scope>IDENTIFICATION</scope>
</reference>
<keyword evidence="7" id="KW-0326">Glycosidase</keyword>
<dbReference type="Gene3D" id="3.40.630.30">
    <property type="match status" value="1"/>
</dbReference>
<accession>A0A8C1FS17</accession>
<keyword evidence="3" id="KW-0963">Cytoplasm</keyword>
<evidence type="ECO:0000256" key="9">
    <source>
        <dbReference type="ARBA" id="ARBA00033000"/>
    </source>
</evidence>
<accession>A0A8C2DT97</accession>
<sequence length="817" mass="92598">MVQKDKIIESSQPENEENPVPTEAVADTQCPVDEPIIGLERTGRKKFITGVVEGFYGRPWTMEQRKELFRRYCQKWGLNTYLYAPKDDYKHRMFWREMYSVEEAEQLTTLISAAKEYGVEFIYAISPGLDITFSNQKEVSTLKRKLDQVSHFGCKSFALLFDDIDHNMCPADKEVFSSFAHAQVSITNEIFQYLGEPEIFLLCPTEYCGTFCYPNVPQSPYLRTVGEKLLPGIEVLWTADSEDSTVSIQIKLENEGSDEELETDILYSPQIALKLALTEWLSEFGVPHQYNSRQVPHSGTKSTSIDVPVLTVPSLGTSTTVTTVFQQPIMSPAVPLSDEPDVLGKEEEVEVEVEKKESDEEPMEMVVEKHDEVEDTKNVNQILTEIVKAKMTEDLKPMDTDKESLTESKSPEMSIQEDSGSDIAPMQTDDQLNKEVFVPGPNEKPLFTAEPLTLEDLTLLAELFYLPYEHGPKAVQMLKEFNWLRANSSYVSVNSKANDPEKVAEWQSRAEKFEEMCCSVIQMFTRLSNSANRTILYDLYPYIWDIKSIISMLKSFVQWLGCRSQSSAQFLSGDQEPWAFRGGLAGEFQRLLPIDGANDLFYQPPPPMPTSKIYTIRPYFPKDESSVYKICKEMFTEGCDGISFPDESPDLIGDRLVGGFLTLSPDYGFVLEDEEGICGYALGTVDVKPFVKKCKMSWIPFMQEKYNKPDTEKDLSEAEKMMLSFHEEEEGLPESFLSNFPSLIKVDIHAKVTDPSVAKSMMGCLLSSLKANGSLGAFCEVRQMDKRMLDFYSKLGCFEVAKMEGFPKDIIIMGRSL</sequence>
<evidence type="ECO:0000256" key="14">
    <source>
        <dbReference type="ARBA" id="ARBA00062548"/>
    </source>
</evidence>
<dbReference type="PROSITE" id="PS52009">
    <property type="entry name" value="GH84"/>
    <property type="match status" value="1"/>
</dbReference>
<evidence type="ECO:0000256" key="4">
    <source>
        <dbReference type="ARBA" id="ARBA00022553"/>
    </source>
</evidence>
<keyword evidence="6" id="KW-0539">Nucleus</keyword>
<dbReference type="Ensembl" id="ENSCCRT00000102336.2">
    <property type="protein sequence ID" value="ENSCCRP00000094279.2"/>
    <property type="gene ID" value="ENSCCRG00000049768.2"/>
</dbReference>
<feature type="region of interest" description="Disordered" evidence="20">
    <location>
        <begin position="1"/>
        <end position="26"/>
    </location>
</feature>
<dbReference type="InterPro" id="IPR051822">
    <property type="entry name" value="Glycosyl_Hydrolase_84"/>
</dbReference>
<keyword evidence="4" id="KW-0597">Phosphoprotein</keyword>
<dbReference type="InterPro" id="IPR011496">
    <property type="entry name" value="O-GlcNAcase_cat"/>
</dbReference>
<dbReference type="GO" id="GO:0005737">
    <property type="term" value="C:cytoplasm"/>
    <property type="evidence" value="ECO:0007669"/>
    <property type="project" value="UniProtKB-SubCell"/>
</dbReference>
<dbReference type="GO" id="GO:0016231">
    <property type="term" value="F:beta-N-acetylglucosaminidase activity"/>
    <property type="evidence" value="ECO:0007669"/>
    <property type="project" value="TreeGrafter"/>
</dbReference>
<evidence type="ECO:0000256" key="6">
    <source>
        <dbReference type="ARBA" id="ARBA00023242"/>
    </source>
</evidence>
<evidence type="ECO:0000256" key="16">
    <source>
        <dbReference type="ARBA" id="ARBA00069950"/>
    </source>
</evidence>
<dbReference type="PANTHER" id="PTHR13170">
    <property type="entry name" value="O-GLCNACASE"/>
    <property type="match status" value="1"/>
</dbReference>
<dbReference type="PANTHER" id="PTHR13170:SF24">
    <property type="entry name" value="O-GLCNACASE"/>
    <property type="match status" value="1"/>
</dbReference>
<dbReference type="SUPFAM" id="SSF55729">
    <property type="entry name" value="Acyl-CoA N-acyltransferases (Nat)"/>
    <property type="match status" value="1"/>
</dbReference>
<dbReference type="InterPro" id="IPR016181">
    <property type="entry name" value="Acyl_CoA_acyltransferase"/>
</dbReference>
<feature type="domain" description="GH84" evidence="21">
    <location>
        <begin position="47"/>
        <end position="347"/>
    </location>
</feature>
<evidence type="ECO:0000313" key="23">
    <source>
        <dbReference type="Proteomes" id="UP001108240"/>
    </source>
</evidence>
<proteinExistence type="inferred from homology"/>
<comment type="similarity">
    <text evidence="13">Belongs to the glycosyl hydrolase 84 family.</text>
</comment>
<evidence type="ECO:0000256" key="12">
    <source>
        <dbReference type="ARBA" id="ARBA00053832"/>
    </source>
</evidence>
<evidence type="ECO:0000256" key="17">
    <source>
        <dbReference type="ARBA" id="ARBA00076200"/>
    </source>
</evidence>
<feature type="region of interest" description="Disordered" evidence="20">
    <location>
        <begin position="398"/>
        <end position="426"/>
    </location>
</feature>
<dbReference type="Proteomes" id="UP001108240">
    <property type="component" value="Unplaced"/>
</dbReference>
<dbReference type="EC" id="3.2.1.169" evidence="15"/>
<keyword evidence="23" id="KW-1185">Reference proteome</keyword>
<evidence type="ECO:0000256" key="10">
    <source>
        <dbReference type="ARBA" id="ARBA00050933"/>
    </source>
</evidence>